<name>A0A1J5RLK7_9ZZZZ</name>
<dbReference type="AlphaFoldDB" id="A0A1J5RLK7"/>
<accession>A0A1J5RLK7</accession>
<keyword evidence="1" id="KW-0812">Transmembrane</keyword>
<sequence length="168" mass="18757">MSAMTSTRRPGWWYPFIFVGVFLVVLAINLIMAYSAVHTFSGLQTEDAYEKGLEFNKILAQRRAQAELGWKVEAVLLPHDAANTERHDADLTVSYADRAGHPVAGLTVTARMVRPARSGHDLSVSLVEREPGKYVALVPLPLPGQWDMTVRADRGDVRYKLEQRVLVP</sequence>
<gene>
    <name evidence="2" type="ORF">GALL_214350</name>
</gene>
<evidence type="ECO:0000313" key="2">
    <source>
        <dbReference type="EMBL" id="OIQ96609.1"/>
    </source>
</evidence>
<proteinExistence type="predicted"/>
<keyword evidence="1" id="KW-0472">Membrane</keyword>
<dbReference type="InterPro" id="IPR008620">
    <property type="entry name" value="FixH"/>
</dbReference>
<comment type="caution">
    <text evidence="2">The sequence shown here is derived from an EMBL/GenBank/DDBJ whole genome shotgun (WGS) entry which is preliminary data.</text>
</comment>
<dbReference type="EMBL" id="MLJW01000146">
    <property type="protein sequence ID" value="OIQ96609.1"/>
    <property type="molecule type" value="Genomic_DNA"/>
</dbReference>
<dbReference type="Pfam" id="PF05751">
    <property type="entry name" value="FixH"/>
    <property type="match status" value="1"/>
</dbReference>
<keyword evidence="1" id="KW-1133">Transmembrane helix</keyword>
<organism evidence="2">
    <name type="scientific">mine drainage metagenome</name>
    <dbReference type="NCBI Taxonomy" id="410659"/>
    <lineage>
        <taxon>unclassified sequences</taxon>
        <taxon>metagenomes</taxon>
        <taxon>ecological metagenomes</taxon>
    </lineage>
</organism>
<reference evidence="2" key="1">
    <citation type="submission" date="2016-10" db="EMBL/GenBank/DDBJ databases">
        <title>Sequence of Gallionella enrichment culture.</title>
        <authorList>
            <person name="Poehlein A."/>
            <person name="Muehling M."/>
            <person name="Daniel R."/>
        </authorList>
    </citation>
    <scope>NUCLEOTIDE SEQUENCE</scope>
</reference>
<evidence type="ECO:0000256" key="1">
    <source>
        <dbReference type="SAM" id="Phobius"/>
    </source>
</evidence>
<feature type="transmembrane region" description="Helical" evidence="1">
    <location>
        <begin position="12"/>
        <end position="34"/>
    </location>
</feature>
<protein>
    <submittedName>
        <fullName evidence="2">FixH</fullName>
    </submittedName>
</protein>